<dbReference type="STRING" id="1121284.SAMN05660493_01202"/>
<accession>A0A1U7PXM2</accession>
<proteinExistence type="predicted"/>
<keyword evidence="1" id="KW-0472">Membrane</keyword>
<keyword evidence="1" id="KW-0812">Transmembrane</keyword>
<dbReference type="PANTHER" id="PTHR15032:SF4">
    <property type="entry name" value="N-ACYL-PHOSPHATIDYLETHANOLAMINE-HYDROLYZING PHOSPHOLIPASE D"/>
    <property type="match status" value="1"/>
</dbReference>
<dbReference type="EMBL" id="FTPU01000010">
    <property type="protein sequence ID" value="SIT96518.1"/>
    <property type="molecule type" value="Genomic_DNA"/>
</dbReference>
<dbReference type="InterPro" id="IPR001279">
    <property type="entry name" value="Metallo-B-lactamas"/>
</dbReference>
<evidence type="ECO:0000313" key="4">
    <source>
        <dbReference type="Proteomes" id="UP000187261"/>
    </source>
</evidence>
<dbReference type="Gene3D" id="3.60.15.10">
    <property type="entry name" value="Ribonuclease Z/Hydroxyacylglutathione hydrolase-like"/>
    <property type="match status" value="1"/>
</dbReference>
<keyword evidence="4" id="KW-1185">Reference proteome</keyword>
<dbReference type="Proteomes" id="UP000187261">
    <property type="component" value="Unassembled WGS sequence"/>
</dbReference>
<evidence type="ECO:0000259" key="2">
    <source>
        <dbReference type="Pfam" id="PF12706"/>
    </source>
</evidence>
<dbReference type="PANTHER" id="PTHR15032">
    <property type="entry name" value="N-ACYL-PHOSPHATIDYLETHANOLAMINE-HYDROLYZING PHOSPHOLIPASE D"/>
    <property type="match status" value="1"/>
</dbReference>
<evidence type="ECO:0000313" key="3">
    <source>
        <dbReference type="EMBL" id="SIT96518.1"/>
    </source>
</evidence>
<reference evidence="4" key="1">
    <citation type="submission" date="2016-10" db="EMBL/GenBank/DDBJ databases">
        <authorList>
            <person name="Varghese N."/>
            <person name="Submissions S."/>
        </authorList>
    </citation>
    <scope>NUCLEOTIDE SEQUENCE [LARGE SCALE GENOMIC DNA]</scope>
    <source>
        <strain evidence="4">DSM 19482</strain>
    </source>
</reference>
<sequence>MKEKQDFGVILIDYPNRSKNIFSFMIYIILILLVLAIYLYNHPVFGGKAEGKRLMRIKQSPNYNNGTFRNLSPTPALAEGYSMPQVMWQFLTDKTSHKRPDHMLPSKKTNLKDQPVDDDFLVWMGHSSYYFQLDKKRFLVDPVFSGNASPIPGTTKAFAGSDIYNADDFPPIDFLIISHDHYDHLDYKTIKELKPKINKVICGLGVGAHFERWGFDEDQIIELDWYDEAELAKDFRIISTPARHFSGRRFRRNNTLWASYVLESPGKRIFIGGDSGYDVHFKEIGEKYGPFDWAILENGQYNEKWRYIHTLPNEFVKVAEDLNVKNVLPVHSGKFALAQHPWTEPLQKVCDNCAQEKFNLYTPLIGEKLNLNSEPQTFTHWWND</sequence>
<dbReference type="InterPro" id="IPR036866">
    <property type="entry name" value="RibonucZ/Hydroxyglut_hydro"/>
</dbReference>
<gene>
    <name evidence="3" type="ORF">SAMN05660493_01202</name>
</gene>
<dbReference type="Pfam" id="PF12706">
    <property type="entry name" value="Lactamase_B_2"/>
    <property type="match status" value="1"/>
</dbReference>
<keyword evidence="1" id="KW-1133">Transmembrane helix</keyword>
<feature type="domain" description="Metallo-beta-lactamase" evidence="2">
    <location>
        <begin position="137"/>
        <end position="331"/>
    </location>
</feature>
<dbReference type="SUPFAM" id="SSF56281">
    <property type="entry name" value="Metallo-hydrolase/oxidoreductase"/>
    <property type="match status" value="1"/>
</dbReference>
<dbReference type="GO" id="GO:0005737">
    <property type="term" value="C:cytoplasm"/>
    <property type="evidence" value="ECO:0007669"/>
    <property type="project" value="TreeGrafter"/>
</dbReference>
<evidence type="ECO:0000256" key="1">
    <source>
        <dbReference type="SAM" id="Phobius"/>
    </source>
</evidence>
<protein>
    <submittedName>
        <fullName evidence="3">L-ascorbate metabolism protein UlaG, beta-lactamase superfamily</fullName>
    </submittedName>
</protein>
<dbReference type="AlphaFoldDB" id="A0A1U7PXM2"/>
<feature type="transmembrane region" description="Helical" evidence="1">
    <location>
        <begin position="21"/>
        <end position="40"/>
    </location>
</feature>
<organism evidence="3 4">
    <name type="scientific">Epilithonimonas bovis DSM 19482</name>
    <dbReference type="NCBI Taxonomy" id="1121284"/>
    <lineage>
        <taxon>Bacteria</taxon>
        <taxon>Pseudomonadati</taxon>
        <taxon>Bacteroidota</taxon>
        <taxon>Flavobacteriia</taxon>
        <taxon>Flavobacteriales</taxon>
        <taxon>Weeksellaceae</taxon>
        <taxon>Chryseobacterium group</taxon>
        <taxon>Epilithonimonas</taxon>
    </lineage>
</organism>
<name>A0A1U7PXM2_9FLAO</name>